<evidence type="ECO:0000313" key="2">
    <source>
        <dbReference type="EMBL" id="MBC3861991.1"/>
    </source>
</evidence>
<evidence type="ECO:0000313" key="3">
    <source>
        <dbReference type="Proteomes" id="UP000634011"/>
    </source>
</evidence>
<proteinExistence type="predicted"/>
<dbReference type="RefSeq" id="WP_186911923.1">
    <property type="nucleotide sequence ID" value="NZ_JACOFV010000006.1"/>
</dbReference>
<feature type="domain" description="Peptidase C1A papain C-terminal" evidence="1">
    <location>
        <begin position="57"/>
        <end position="269"/>
    </location>
</feature>
<reference evidence="2" key="1">
    <citation type="submission" date="2020-08" db="EMBL/GenBank/DDBJ databases">
        <title>Novel species isolated from subtropical streams in China.</title>
        <authorList>
            <person name="Lu H."/>
        </authorList>
    </citation>
    <scope>NUCLEOTIDE SEQUENCE</scope>
    <source>
        <strain evidence="2">KACC 12607</strain>
    </source>
</reference>
<accession>A0A923HDG0</accession>
<dbReference type="InterPro" id="IPR029058">
    <property type="entry name" value="AB_hydrolase_fold"/>
</dbReference>
<dbReference type="InterPro" id="IPR038765">
    <property type="entry name" value="Papain-like_cys_pep_sf"/>
</dbReference>
<dbReference type="CDD" id="cd02619">
    <property type="entry name" value="Peptidase_C1"/>
    <property type="match status" value="1"/>
</dbReference>
<protein>
    <submittedName>
        <fullName evidence="2">C1 family peptidase</fullName>
    </submittedName>
</protein>
<keyword evidence="3" id="KW-1185">Reference proteome</keyword>
<evidence type="ECO:0000259" key="1">
    <source>
        <dbReference type="Pfam" id="PF00112"/>
    </source>
</evidence>
<dbReference type="InterPro" id="IPR000668">
    <property type="entry name" value="Peptidase_C1A_C"/>
</dbReference>
<dbReference type="Pfam" id="PF00112">
    <property type="entry name" value="Peptidase_C1"/>
    <property type="match status" value="1"/>
</dbReference>
<organism evidence="2 3">
    <name type="scientific">Undibacterium jejuense</name>
    <dbReference type="NCBI Taxonomy" id="1344949"/>
    <lineage>
        <taxon>Bacteria</taxon>
        <taxon>Pseudomonadati</taxon>
        <taxon>Pseudomonadota</taxon>
        <taxon>Betaproteobacteria</taxon>
        <taxon>Burkholderiales</taxon>
        <taxon>Oxalobacteraceae</taxon>
        <taxon>Undibacterium</taxon>
    </lineage>
</organism>
<name>A0A923HDG0_9BURK</name>
<dbReference type="AlphaFoldDB" id="A0A923HDG0"/>
<comment type="caution">
    <text evidence="2">The sequence shown here is derived from an EMBL/GenBank/DDBJ whole genome shotgun (WGS) entry which is preliminary data.</text>
</comment>
<dbReference type="EMBL" id="JACOFV010000006">
    <property type="protein sequence ID" value="MBC3861991.1"/>
    <property type="molecule type" value="Genomic_DNA"/>
</dbReference>
<dbReference type="Gene3D" id="3.90.70.10">
    <property type="entry name" value="Cysteine proteinases"/>
    <property type="match status" value="1"/>
</dbReference>
<dbReference type="SUPFAM" id="SSF53474">
    <property type="entry name" value="alpha/beta-Hydrolases"/>
    <property type="match status" value="1"/>
</dbReference>
<sequence length="719" mass="78854">MPNNNFVWTGSEITLDVRPDRLDIRDRQFTPAVRHLHPTCPSPDWVAAHWQAYVDAGMILNQGSAGACTGFGLSAVINYLHWCENPDHQQVSPRMVYHLAKFYDEWQGDDYVGSSCRGALKGWNKHGVCSRDLWPFTVHANNTAVSWEAPKTGWEQDAQTRPLGVYYRINKDSISDMQAALAETGAVYVSASVHTGWYLSSYRQPKKPQPLTNLDQLPLIPAQAQGIGGHAFALIGYTSQGFVVQNSWGTGWGCQGLAILTYEDWQNNCTDAWAVSLGVPSSGVSAYASTDSYTPFQSGPSMLAGLVPPMASRRSGPPQHKKPVHAAHSLPPLSLDQAYGLSLVMDNNGALIQRLVAFKNAATSAEHIVYHAPLAAYTQHKSKRAFKLTLFALSGLADEDTTLAHIASLAPYFLANGSYPIFLTWNSGLGDSLDQLLSSEFSTAGKSTAQDMSIESYAATNGGKAEWTLLKQNAELSVLNDSPPRGLHVLARYLQKLANEIGQDHMEIHLVAHSAGAQLIGNLLPYLKKLKIKTCSLFAPACSLDFANAKFLPVLESGLIARNQFHLHVLSDELEKTDNVAQIYSKSLLYLLARSFEARHKTPMLGMATSLDADFFSGKIKDNAQWNPAAIPALRKWNDTYWGKQLPRGFAAKGQGLTPKQASTLHIQQQRYVHSGHEALRAGHTTFDYDEKTISATLLRIAGMKPDQTLPYPVGNLNL</sequence>
<gene>
    <name evidence="2" type="ORF">H8K32_07780</name>
</gene>
<dbReference type="GO" id="GO:0008234">
    <property type="term" value="F:cysteine-type peptidase activity"/>
    <property type="evidence" value="ECO:0007669"/>
    <property type="project" value="InterPro"/>
</dbReference>
<dbReference type="GO" id="GO:0006508">
    <property type="term" value="P:proteolysis"/>
    <property type="evidence" value="ECO:0007669"/>
    <property type="project" value="InterPro"/>
</dbReference>
<dbReference type="SUPFAM" id="SSF54001">
    <property type="entry name" value="Cysteine proteinases"/>
    <property type="match status" value="1"/>
</dbReference>
<dbReference type="Proteomes" id="UP000634011">
    <property type="component" value="Unassembled WGS sequence"/>
</dbReference>